<evidence type="ECO:0000313" key="1">
    <source>
        <dbReference type="EMBL" id="AWV88011.1"/>
    </source>
</evidence>
<proteinExistence type="predicted"/>
<dbReference type="PANTHER" id="PTHR41368">
    <property type="entry name" value="PROTEIN YGHO"/>
    <property type="match status" value="1"/>
</dbReference>
<dbReference type="SUPFAM" id="SSF55729">
    <property type="entry name" value="Acyl-CoA N-acyltransferases (Nat)"/>
    <property type="match status" value="1"/>
</dbReference>
<dbReference type="InterPro" id="IPR039968">
    <property type="entry name" value="BcerS-like"/>
</dbReference>
<evidence type="ECO:0008006" key="3">
    <source>
        <dbReference type="Google" id="ProtNLM"/>
    </source>
</evidence>
<evidence type="ECO:0000313" key="2">
    <source>
        <dbReference type="Proteomes" id="UP000249799"/>
    </source>
</evidence>
<gene>
    <name evidence="1" type="ORF">DN745_01155</name>
</gene>
<sequence length="391" mass="44448">MSEACVVSSKQANSGASAVQVRPVRSKADRKQFIRLPHRLYADDPNFRAPLDLMVREMMSPKHNPWFEHGEAEFFIAVRDGEVVGRISAQVDHSHIESYDDGTGFFGFFESEDNADTVKALLDAAAGWCSIKGMSKMRGPFTLSINEESGFLVEGFDSPNYIMMPHGRPYYDGLVKAAGFEKAIDLFAWRFNRETLPEHAFELSEMAREHPGVTIRNVDMKNLARDVRIIMDIYNDAWKDNWGFVTLTEAELDKLAREFKLIVDPEMCMIAEVEGKPAAMVVALPNIFEAFEGLDGSLLPFGWAKVLHRLKVKHPKSFRVILLGVREEFRRIAFGGLSVLLYTTIYQRAYDKGYVEAEAGWTLEDNRAINQGMKLMGGEQYKTYRLYEKEI</sequence>
<protein>
    <recommendedName>
        <fullName evidence="3">N-acetyltransferase</fullName>
    </recommendedName>
</protein>
<dbReference type="PANTHER" id="PTHR41368:SF1">
    <property type="entry name" value="PROTEIN YGHO"/>
    <property type="match status" value="1"/>
</dbReference>
<keyword evidence="2" id="KW-1185">Reference proteome</keyword>
<dbReference type="Gene3D" id="3.40.630.30">
    <property type="match status" value="1"/>
</dbReference>
<organism evidence="1 2">
    <name type="scientific">Bradymonas sediminis</name>
    <dbReference type="NCBI Taxonomy" id="1548548"/>
    <lineage>
        <taxon>Bacteria</taxon>
        <taxon>Deltaproteobacteria</taxon>
        <taxon>Bradymonadales</taxon>
        <taxon>Bradymonadaceae</taxon>
        <taxon>Bradymonas</taxon>
    </lineage>
</organism>
<dbReference type="InterPro" id="IPR016181">
    <property type="entry name" value="Acyl_CoA_acyltransferase"/>
</dbReference>
<dbReference type="EMBL" id="CP030032">
    <property type="protein sequence ID" value="AWV88011.1"/>
    <property type="molecule type" value="Genomic_DNA"/>
</dbReference>
<dbReference type="Proteomes" id="UP000249799">
    <property type="component" value="Chromosome"/>
</dbReference>
<name>A0A2Z4FGC8_9DELT</name>
<dbReference type="AlphaFoldDB" id="A0A2Z4FGC8"/>
<accession>A0A2Z4FGC8</accession>
<dbReference type="OrthoDB" id="9806005at2"/>
<reference evidence="1 2" key="1">
    <citation type="submission" date="2018-06" db="EMBL/GenBank/DDBJ databases">
        <title>Lujinxingia sediminis gen. nov. sp. nov., a new facultative anaerobic member of the class Deltaproteobacteria, and proposal of Lujinxingaceae fam. nov.</title>
        <authorList>
            <person name="Guo L.-Y."/>
            <person name="Li C.-M."/>
            <person name="Wang S."/>
            <person name="Du Z.-J."/>
        </authorList>
    </citation>
    <scope>NUCLEOTIDE SEQUENCE [LARGE SCALE GENOMIC DNA]</scope>
    <source>
        <strain evidence="1 2">FA350</strain>
    </source>
</reference>
<dbReference type="KEGG" id="bsed:DN745_01155"/>